<evidence type="ECO:0000313" key="1">
    <source>
        <dbReference type="EMBL" id="MPN52521.1"/>
    </source>
</evidence>
<dbReference type="AlphaFoldDB" id="A0A645IMI5"/>
<organism evidence="1">
    <name type="scientific">bioreactor metagenome</name>
    <dbReference type="NCBI Taxonomy" id="1076179"/>
    <lineage>
        <taxon>unclassified sequences</taxon>
        <taxon>metagenomes</taxon>
        <taxon>ecological metagenomes</taxon>
    </lineage>
</organism>
<comment type="caution">
    <text evidence="1">The sequence shown here is derived from an EMBL/GenBank/DDBJ whole genome shotgun (WGS) entry which is preliminary data.</text>
</comment>
<gene>
    <name evidence="1" type="ORF">SDC9_200183</name>
</gene>
<dbReference type="AntiFam" id="ANF00162">
    <property type="entry name" value="Shadow ORF (opposite ppdK)"/>
</dbReference>
<protein>
    <submittedName>
        <fullName evidence="1">Uncharacterized protein</fullName>
    </submittedName>
</protein>
<proteinExistence type="predicted"/>
<name>A0A645IMI5_9ZZZZ</name>
<reference evidence="1" key="1">
    <citation type="submission" date="2019-08" db="EMBL/GenBank/DDBJ databases">
        <authorList>
            <person name="Kucharzyk K."/>
            <person name="Murdoch R.W."/>
            <person name="Higgins S."/>
            <person name="Loffler F."/>
        </authorList>
    </citation>
    <scope>NUCLEOTIDE SEQUENCE</scope>
</reference>
<sequence length="85" mass="9766">MEQFIQLLCIAPFQGGFFINISLMEHIDSNLHHCRTGTFSTTGLQQPELTVLNGELKVLHILEIILQFLLHFNQFFCTLGQSLFE</sequence>
<dbReference type="EMBL" id="VSSQ01118719">
    <property type="protein sequence ID" value="MPN52521.1"/>
    <property type="molecule type" value="Genomic_DNA"/>
</dbReference>
<accession>A0A645IMI5</accession>